<feature type="transmembrane region" description="Helical" evidence="8">
    <location>
        <begin position="266"/>
        <end position="288"/>
    </location>
</feature>
<comment type="subcellular location">
    <subcellularLocation>
        <location evidence="1 8">Cell membrane</location>
        <topology evidence="1 8">Multi-pass membrane protein</topology>
    </subcellularLocation>
</comment>
<evidence type="ECO:0000256" key="6">
    <source>
        <dbReference type="ARBA" id="ARBA00023170"/>
    </source>
</evidence>
<reference evidence="9 10" key="1">
    <citation type="submission" date="2017-12" db="EMBL/GenBank/DDBJ databases">
        <title>Hemimetabolous genomes reveal molecular basis of termite eusociality.</title>
        <authorList>
            <person name="Harrison M.C."/>
            <person name="Jongepier E."/>
            <person name="Robertson H.M."/>
            <person name="Arning N."/>
            <person name="Bitard-Feildel T."/>
            <person name="Chao H."/>
            <person name="Childers C.P."/>
            <person name="Dinh H."/>
            <person name="Doddapaneni H."/>
            <person name="Dugan S."/>
            <person name="Gowin J."/>
            <person name="Greiner C."/>
            <person name="Han Y."/>
            <person name="Hu H."/>
            <person name="Hughes D.S.T."/>
            <person name="Huylmans A.-K."/>
            <person name="Kemena C."/>
            <person name="Kremer L.P.M."/>
            <person name="Lee S.L."/>
            <person name="Lopez-Ezquerra A."/>
            <person name="Mallet L."/>
            <person name="Monroy-Kuhn J.M."/>
            <person name="Moser A."/>
            <person name="Murali S.C."/>
            <person name="Muzny D.M."/>
            <person name="Otani S."/>
            <person name="Piulachs M.-D."/>
            <person name="Poelchau M."/>
            <person name="Qu J."/>
            <person name="Schaub F."/>
            <person name="Wada-Katsumata A."/>
            <person name="Worley K.C."/>
            <person name="Xie Q."/>
            <person name="Ylla G."/>
            <person name="Poulsen M."/>
            <person name="Gibbs R.A."/>
            <person name="Schal C."/>
            <person name="Richards S."/>
            <person name="Belles X."/>
            <person name="Korb J."/>
            <person name="Bornberg-Bauer E."/>
        </authorList>
    </citation>
    <scope>NUCLEOTIDE SEQUENCE [LARGE SCALE GENOMIC DNA]</scope>
    <source>
        <tissue evidence="9">Whole body</tissue>
    </source>
</reference>
<dbReference type="GO" id="GO:0030424">
    <property type="term" value="C:axon"/>
    <property type="evidence" value="ECO:0007669"/>
    <property type="project" value="TreeGrafter"/>
</dbReference>
<keyword evidence="4 8" id="KW-1133">Transmembrane helix</keyword>
<dbReference type="EMBL" id="NEVH01020342">
    <property type="protein sequence ID" value="PNF21476.1"/>
    <property type="molecule type" value="Genomic_DNA"/>
</dbReference>
<feature type="transmembrane region" description="Helical" evidence="8">
    <location>
        <begin position="372"/>
        <end position="396"/>
    </location>
</feature>
<evidence type="ECO:0000313" key="10">
    <source>
        <dbReference type="Proteomes" id="UP000235965"/>
    </source>
</evidence>
<feature type="transmembrane region" description="Helical" evidence="8">
    <location>
        <begin position="127"/>
        <end position="144"/>
    </location>
</feature>
<evidence type="ECO:0000256" key="5">
    <source>
        <dbReference type="ARBA" id="ARBA00023136"/>
    </source>
</evidence>
<dbReference type="GO" id="GO:0005886">
    <property type="term" value="C:plasma membrane"/>
    <property type="evidence" value="ECO:0007669"/>
    <property type="project" value="UniProtKB-SubCell"/>
</dbReference>
<dbReference type="PANTHER" id="PTHR21143">
    <property type="entry name" value="INVERTEBRATE GUSTATORY RECEPTOR"/>
    <property type="match status" value="1"/>
</dbReference>
<gene>
    <name evidence="9" type="ORF">B7P43_G13504</name>
</gene>
<dbReference type="Proteomes" id="UP000235965">
    <property type="component" value="Unassembled WGS sequence"/>
</dbReference>
<comment type="function">
    <text evidence="8">Gustatory receptor which mediates acceptance or avoidance behavior, depending on its substrates.</text>
</comment>
<keyword evidence="7 8" id="KW-0807">Transducer</keyword>
<feature type="transmembrane region" description="Helical" evidence="8">
    <location>
        <begin position="73"/>
        <end position="93"/>
    </location>
</feature>
<evidence type="ECO:0000256" key="1">
    <source>
        <dbReference type="ARBA" id="ARBA00004651"/>
    </source>
</evidence>
<organism evidence="9 10">
    <name type="scientific">Cryptotermes secundus</name>
    <dbReference type="NCBI Taxonomy" id="105785"/>
    <lineage>
        <taxon>Eukaryota</taxon>
        <taxon>Metazoa</taxon>
        <taxon>Ecdysozoa</taxon>
        <taxon>Arthropoda</taxon>
        <taxon>Hexapoda</taxon>
        <taxon>Insecta</taxon>
        <taxon>Pterygota</taxon>
        <taxon>Neoptera</taxon>
        <taxon>Polyneoptera</taxon>
        <taxon>Dictyoptera</taxon>
        <taxon>Blattodea</taxon>
        <taxon>Blattoidea</taxon>
        <taxon>Termitoidae</taxon>
        <taxon>Kalotermitidae</taxon>
        <taxon>Cryptotermitinae</taxon>
        <taxon>Cryptotermes</taxon>
    </lineage>
</organism>
<dbReference type="GO" id="GO:0050909">
    <property type="term" value="P:sensory perception of taste"/>
    <property type="evidence" value="ECO:0007669"/>
    <property type="project" value="InterPro"/>
</dbReference>
<dbReference type="PANTHER" id="PTHR21143:SF133">
    <property type="entry name" value="GUSTATORY AND PHEROMONE RECEPTOR 32A-RELATED"/>
    <property type="match status" value="1"/>
</dbReference>
<feature type="transmembrane region" description="Helical" evidence="8">
    <location>
        <begin position="164"/>
        <end position="184"/>
    </location>
</feature>
<dbReference type="Pfam" id="PF08395">
    <property type="entry name" value="7tm_7"/>
    <property type="match status" value="1"/>
</dbReference>
<feature type="transmembrane region" description="Helical" evidence="8">
    <location>
        <begin position="300"/>
        <end position="323"/>
    </location>
</feature>
<dbReference type="AlphaFoldDB" id="A0A2J7PYS3"/>
<evidence type="ECO:0000256" key="4">
    <source>
        <dbReference type="ARBA" id="ARBA00022989"/>
    </source>
</evidence>
<dbReference type="GO" id="GO:0030425">
    <property type="term" value="C:dendrite"/>
    <property type="evidence" value="ECO:0007669"/>
    <property type="project" value="TreeGrafter"/>
</dbReference>
<keyword evidence="10" id="KW-1185">Reference proteome</keyword>
<name>A0A2J7PYS3_9NEOP</name>
<comment type="caution">
    <text evidence="9">The sequence shown here is derived from an EMBL/GenBank/DDBJ whole genome shotgun (WGS) entry which is preliminary data.</text>
</comment>
<comment type="similarity">
    <text evidence="8">Belongs to the insect chemoreceptor superfamily. Gustatory receptor (GR) family.</text>
</comment>
<sequence length="401" mass="46584">MPLKPLFYISRAFCLTHTQTFNKEKNEDRKTRFQHITLVCLWNIVLLIGMVHSMYFACYNYNEYPDKVKTTLIVYYVTLHCTTIVTSITSSVNRKKIPGILQRLMDIDKLTEYKEMAEVYRKTKREVVIQITTLFLTILIATALEFYCFSDLTLTFILSHTLEFITRISNIIMVLLYINIVRLVRHRYLNIFESLAEYVEVMDMSAVKYTNCFIILHRGRWELPTTKRSSIQLLPGQSKQLQTLRLLYIEMYDTVQMITSHFGVPILCHILSVMVTCVLMFYSAFHFIHSAITNSEGVTTYIMSCYLIFYGIMYVTPFVWLVISCGDTAQDANRAVIHIHRAIASPYPGNDVITELEKLSNQLKDMKVEFSVCGLFVLNLPFLCTFVGGIFTYIIIMVQLN</sequence>
<dbReference type="GO" id="GO:0043025">
    <property type="term" value="C:neuronal cell body"/>
    <property type="evidence" value="ECO:0007669"/>
    <property type="project" value="TreeGrafter"/>
</dbReference>
<evidence type="ECO:0000256" key="2">
    <source>
        <dbReference type="ARBA" id="ARBA00022475"/>
    </source>
</evidence>
<evidence type="ECO:0000256" key="3">
    <source>
        <dbReference type="ARBA" id="ARBA00022692"/>
    </source>
</evidence>
<dbReference type="InParanoid" id="A0A2J7PYS3"/>
<accession>A0A2J7PYS3</accession>
<evidence type="ECO:0000256" key="8">
    <source>
        <dbReference type="RuleBase" id="RU363108"/>
    </source>
</evidence>
<dbReference type="GO" id="GO:0008049">
    <property type="term" value="P:male courtship behavior"/>
    <property type="evidence" value="ECO:0007669"/>
    <property type="project" value="TreeGrafter"/>
</dbReference>
<keyword evidence="2 8" id="KW-1003">Cell membrane</keyword>
<dbReference type="GO" id="GO:0007165">
    <property type="term" value="P:signal transduction"/>
    <property type="evidence" value="ECO:0007669"/>
    <property type="project" value="UniProtKB-KW"/>
</dbReference>
<dbReference type="GO" id="GO:0007635">
    <property type="term" value="P:chemosensory behavior"/>
    <property type="evidence" value="ECO:0007669"/>
    <property type="project" value="TreeGrafter"/>
</dbReference>
<evidence type="ECO:0000256" key="7">
    <source>
        <dbReference type="ARBA" id="ARBA00023224"/>
    </source>
</evidence>
<keyword evidence="3 8" id="KW-0812">Transmembrane</keyword>
<dbReference type="InterPro" id="IPR013604">
    <property type="entry name" value="7TM_chemorcpt"/>
</dbReference>
<protein>
    <recommendedName>
        <fullName evidence="8">Gustatory receptor</fullName>
    </recommendedName>
</protein>
<proteinExistence type="inferred from homology"/>
<evidence type="ECO:0000313" key="9">
    <source>
        <dbReference type="EMBL" id="PNF21476.1"/>
    </source>
</evidence>
<feature type="transmembrane region" description="Helical" evidence="8">
    <location>
        <begin position="33"/>
        <end position="53"/>
    </location>
</feature>
<keyword evidence="5 8" id="KW-0472">Membrane</keyword>
<dbReference type="FunCoup" id="A0A2J7PYS3">
    <property type="interactions" value="56"/>
</dbReference>
<keyword evidence="6 8" id="KW-0675">Receptor</keyword>